<dbReference type="InterPro" id="IPR037196">
    <property type="entry name" value="HSP90_C"/>
</dbReference>
<organism evidence="4 5">
    <name type="scientific">Daphnia pulex</name>
    <name type="common">Water flea</name>
    <dbReference type="NCBI Taxonomy" id="6669"/>
    <lineage>
        <taxon>Eukaryota</taxon>
        <taxon>Metazoa</taxon>
        <taxon>Ecdysozoa</taxon>
        <taxon>Arthropoda</taxon>
        <taxon>Crustacea</taxon>
        <taxon>Branchiopoda</taxon>
        <taxon>Diplostraca</taxon>
        <taxon>Cladocera</taxon>
        <taxon>Anomopoda</taxon>
        <taxon>Daphniidae</taxon>
        <taxon>Daphnia</taxon>
    </lineage>
</organism>
<dbReference type="OrthoDB" id="6351278at2759"/>
<dbReference type="Pfam" id="PF00183">
    <property type="entry name" value="HSP90"/>
    <property type="match status" value="1"/>
</dbReference>
<dbReference type="AlphaFoldDB" id="E9HNC9"/>
<dbReference type="PhylomeDB" id="E9HNC9"/>
<dbReference type="PANTHER" id="PTHR11528">
    <property type="entry name" value="HEAT SHOCK PROTEIN 90 FAMILY MEMBER"/>
    <property type="match status" value="1"/>
</dbReference>
<evidence type="ECO:0000256" key="2">
    <source>
        <dbReference type="ARBA" id="ARBA00023186"/>
    </source>
</evidence>
<dbReference type="HOGENOM" id="CLU_957313_0_0_1"/>
<gene>
    <name evidence="4" type="ORF">DAPPUDRAFT_302439</name>
</gene>
<sequence>MVLPEEVEKPVVPELPKESADEKRDSPKVESTEPVLSNVEIKKKIVQAEDEELKSRLAHRLRFRTSSQNTTTLDEYVQRMVDEQTDIYYMVGRSPQQLVRSPFVRRFVKAGLEVIYMTDPILDELTVKKMGRRYGKFRLVSVNSEAIELPELSNQKSDRIKRKREALDEFMPLCKRLKSVYSHEIHKIVISNTLVESSCAMVPSHEIPDEEDEPSYTVNAEWGRIRLEINPDSDSLRLLCLQARLLEKKQEQFDDLVKFLFGPATTEDSLVIEQPCSPFSDDSCSDLSEIY</sequence>
<dbReference type="Proteomes" id="UP000000305">
    <property type="component" value="Unassembled WGS sequence"/>
</dbReference>
<dbReference type="GO" id="GO:0051082">
    <property type="term" value="F:unfolded protein binding"/>
    <property type="evidence" value="ECO:0007669"/>
    <property type="project" value="InterPro"/>
</dbReference>
<proteinExistence type="inferred from homology"/>
<dbReference type="Gene3D" id="1.20.120.790">
    <property type="entry name" value="Heat shock protein 90, C-terminal domain"/>
    <property type="match status" value="1"/>
</dbReference>
<dbReference type="InterPro" id="IPR020568">
    <property type="entry name" value="Ribosomal_Su5_D2-typ_SF"/>
</dbReference>
<keyword evidence="2" id="KW-0143">Chaperone</keyword>
<comment type="similarity">
    <text evidence="1">Belongs to the heat shock protein 90 family.</text>
</comment>
<accession>E9HNC9</accession>
<protein>
    <submittedName>
        <fullName evidence="4">Uncharacterized protein</fullName>
    </submittedName>
</protein>
<dbReference type="EMBL" id="GL732695">
    <property type="protein sequence ID" value="EFX66736.1"/>
    <property type="molecule type" value="Genomic_DNA"/>
</dbReference>
<keyword evidence="5" id="KW-1185">Reference proteome</keyword>
<dbReference type="GO" id="GO:0140662">
    <property type="term" value="F:ATP-dependent protein folding chaperone"/>
    <property type="evidence" value="ECO:0007669"/>
    <property type="project" value="InterPro"/>
</dbReference>
<dbReference type="KEGG" id="dpx:DAPPUDRAFT_302439"/>
<dbReference type="GO" id="GO:0016887">
    <property type="term" value="F:ATP hydrolysis activity"/>
    <property type="evidence" value="ECO:0007669"/>
    <property type="project" value="InterPro"/>
</dbReference>
<dbReference type="eggNOG" id="KOG0019">
    <property type="taxonomic scope" value="Eukaryota"/>
</dbReference>
<evidence type="ECO:0000256" key="1">
    <source>
        <dbReference type="ARBA" id="ARBA00008239"/>
    </source>
</evidence>
<dbReference type="GO" id="GO:0005524">
    <property type="term" value="F:ATP binding"/>
    <property type="evidence" value="ECO:0007669"/>
    <property type="project" value="InterPro"/>
</dbReference>
<evidence type="ECO:0000313" key="4">
    <source>
        <dbReference type="EMBL" id="EFX66736.1"/>
    </source>
</evidence>
<reference evidence="4 5" key="1">
    <citation type="journal article" date="2011" name="Science">
        <title>The ecoresponsive genome of Daphnia pulex.</title>
        <authorList>
            <person name="Colbourne J.K."/>
            <person name="Pfrender M.E."/>
            <person name="Gilbert D."/>
            <person name="Thomas W.K."/>
            <person name="Tucker A."/>
            <person name="Oakley T.H."/>
            <person name="Tokishita S."/>
            <person name="Aerts A."/>
            <person name="Arnold G.J."/>
            <person name="Basu M.K."/>
            <person name="Bauer D.J."/>
            <person name="Caceres C.E."/>
            <person name="Carmel L."/>
            <person name="Casola C."/>
            <person name="Choi J.H."/>
            <person name="Detter J.C."/>
            <person name="Dong Q."/>
            <person name="Dusheyko S."/>
            <person name="Eads B.D."/>
            <person name="Frohlich T."/>
            <person name="Geiler-Samerotte K.A."/>
            <person name="Gerlach D."/>
            <person name="Hatcher P."/>
            <person name="Jogdeo S."/>
            <person name="Krijgsveld J."/>
            <person name="Kriventseva E.V."/>
            <person name="Kultz D."/>
            <person name="Laforsch C."/>
            <person name="Lindquist E."/>
            <person name="Lopez J."/>
            <person name="Manak J.R."/>
            <person name="Muller J."/>
            <person name="Pangilinan J."/>
            <person name="Patwardhan R.P."/>
            <person name="Pitluck S."/>
            <person name="Pritham E.J."/>
            <person name="Rechtsteiner A."/>
            <person name="Rho M."/>
            <person name="Rogozin I.B."/>
            <person name="Sakarya O."/>
            <person name="Salamov A."/>
            <person name="Schaack S."/>
            <person name="Shapiro H."/>
            <person name="Shiga Y."/>
            <person name="Skalitzky C."/>
            <person name="Smith Z."/>
            <person name="Souvorov A."/>
            <person name="Sung W."/>
            <person name="Tang Z."/>
            <person name="Tsuchiya D."/>
            <person name="Tu H."/>
            <person name="Vos H."/>
            <person name="Wang M."/>
            <person name="Wolf Y.I."/>
            <person name="Yamagata H."/>
            <person name="Yamada T."/>
            <person name="Ye Y."/>
            <person name="Shaw J.R."/>
            <person name="Andrews J."/>
            <person name="Crease T.J."/>
            <person name="Tang H."/>
            <person name="Lucas S.M."/>
            <person name="Robertson H.M."/>
            <person name="Bork P."/>
            <person name="Koonin E.V."/>
            <person name="Zdobnov E.M."/>
            <person name="Grigoriev I.V."/>
            <person name="Lynch M."/>
            <person name="Boore J.L."/>
        </authorList>
    </citation>
    <scope>NUCLEOTIDE SEQUENCE [LARGE SCALE GENOMIC DNA]</scope>
</reference>
<evidence type="ECO:0000313" key="5">
    <source>
        <dbReference type="Proteomes" id="UP000000305"/>
    </source>
</evidence>
<feature type="region of interest" description="Disordered" evidence="3">
    <location>
        <begin position="1"/>
        <end position="33"/>
    </location>
</feature>
<dbReference type="STRING" id="6669.E9HNC9"/>
<dbReference type="InParanoid" id="E9HNC9"/>
<dbReference type="SUPFAM" id="SSF54211">
    <property type="entry name" value="Ribosomal protein S5 domain 2-like"/>
    <property type="match status" value="1"/>
</dbReference>
<name>E9HNC9_DAPPU</name>
<evidence type="ECO:0000256" key="3">
    <source>
        <dbReference type="SAM" id="MobiDB-lite"/>
    </source>
</evidence>
<dbReference type="Gene3D" id="3.40.50.11260">
    <property type="match status" value="1"/>
</dbReference>
<dbReference type="InterPro" id="IPR001404">
    <property type="entry name" value="Hsp90_fam"/>
</dbReference>
<dbReference type="SUPFAM" id="SSF110942">
    <property type="entry name" value="HSP90 C-terminal domain"/>
    <property type="match status" value="1"/>
</dbReference>
<feature type="compositionally biased region" description="Basic and acidic residues" evidence="3">
    <location>
        <begin position="1"/>
        <end position="31"/>
    </location>
</feature>